<evidence type="ECO:0000313" key="2">
    <source>
        <dbReference type="Proteomes" id="UP000026922"/>
    </source>
</evidence>
<protein>
    <submittedName>
        <fullName evidence="1">Uncharacterized protein</fullName>
    </submittedName>
</protein>
<gene>
    <name evidence="1" type="ORF">K737_300054</name>
</gene>
<dbReference type="Proteomes" id="UP000026922">
    <property type="component" value="Unassembled WGS sequence"/>
</dbReference>
<evidence type="ECO:0000313" key="1">
    <source>
        <dbReference type="EMBL" id="ETZ05507.1"/>
    </source>
</evidence>
<dbReference type="AlphaFoldDB" id="A0A061JIK3"/>
<keyword evidence="2" id="KW-1185">Reference proteome</keyword>
<name>A0A061JIK3_9PROT</name>
<dbReference type="EMBL" id="ARPM03000027">
    <property type="protein sequence ID" value="ETZ05507.1"/>
    <property type="molecule type" value="Genomic_DNA"/>
</dbReference>
<sequence>MIVLENGSSIGNLVITRVKRSNDFLNDLKWKILFCYADHWADFNKIIPSTCLFQRKDKTLSIEQNNGQHRHWFARFRPPLANTRSLEMLEGTLRIFAELHVNKTLKINHAIFG</sequence>
<accession>A0A061JIK3</accession>
<reference evidence="1 2" key="1">
    <citation type="journal article" date="2013" name="Genome Announc.">
        <title>Draft Genome Sequence of Holospora undulata Strain HU1, a Micronucleus-Specific Symbiont of the Ciliate Paramecium caudatum.</title>
        <authorList>
            <person name="Dohra H."/>
            <person name="Suzuki H."/>
            <person name="Suzuki T."/>
            <person name="Tanaka K."/>
            <person name="Fujishima M."/>
        </authorList>
    </citation>
    <scope>NUCLEOTIDE SEQUENCE [LARGE SCALE GENOMIC DNA]</scope>
    <source>
        <strain evidence="1 2">HU1</strain>
    </source>
</reference>
<comment type="caution">
    <text evidence="1">The sequence shown here is derived from an EMBL/GenBank/DDBJ whole genome shotgun (WGS) entry which is preliminary data.</text>
</comment>
<proteinExistence type="predicted"/>
<organism evidence="1 2">
    <name type="scientific">Holospora undulata HU1</name>
    <dbReference type="NCBI Taxonomy" id="1321371"/>
    <lineage>
        <taxon>Bacteria</taxon>
        <taxon>Pseudomonadati</taxon>
        <taxon>Pseudomonadota</taxon>
        <taxon>Alphaproteobacteria</taxon>
        <taxon>Holosporales</taxon>
        <taxon>Holosporaceae</taxon>
        <taxon>Holospora</taxon>
    </lineage>
</organism>